<sequence>MPERLAALDPFDLRLLELLQENCRRTAEQLSEHLGLSPTAVQKRLKRLRETGVVEREIAILDPGAAGRGMTIIVEVSMERENLGVLESFKRRMQEAPLVQQCYYTTGEADFTLILVVRDIAEYQTFTQENFFGTPEVSKFKTSIVMDRVKVGLGVSLDA</sequence>
<accession>A0ABT2X4I4</accession>
<proteinExistence type="predicted"/>
<dbReference type="SMART" id="SM00344">
    <property type="entry name" value="HTH_ASNC"/>
    <property type="match status" value="1"/>
</dbReference>
<gene>
    <name evidence="5" type="ORF">OEZ60_12600</name>
</gene>
<dbReference type="EMBL" id="JAOVQO010000011">
    <property type="protein sequence ID" value="MCU9848843.1"/>
    <property type="molecule type" value="Genomic_DNA"/>
</dbReference>
<dbReference type="InterPro" id="IPR019888">
    <property type="entry name" value="Tscrpt_reg_AsnC-like"/>
</dbReference>
<dbReference type="InterPro" id="IPR011991">
    <property type="entry name" value="ArsR-like_HTH"/>
</dbReference>
<dbReference type="InterPro" id="IPR019887">
    <property type="entry name" value="Tscrpt_reg_AsnC/Lrp_C"/>
</dbReference>
<dbReference type="InterPro" id="IPR019885">
    <property type="entry name" value="Tscrpt_reg_HTH_AsnC-type_CS"/>
</dbReference>
<keyword evidence="3" id="KW-0804">Transcription</keyword>
<dbReference type="Gene3D" id="3.30.70.920">
    <property type="match status" value="1"/>
</dbReference>
<evidence type="ECO:0000256" key="3">
    <source>
        <dbReference type="ARBA" id="ARBA00023163"/>
    </source>
</evidence>
<dbReference type="SUPFAM" id="SSF54909">
    <property type="entry name" value="Dimeric alpha+beta barrel"/>
    <property type="match status" value="1"/>
</dbReference>
<comment type="caution">
    <text evidence="5">The sequence shown here is derived from an EMBL/GenBank/DDBJ whole genome shotgun (WGS) entry which is preliminary data.</text>
</comment>
<organism evidence="5 6">
    <name type="scientific">Albidovulum salinarum</name>
    <dbReference type="NCBI Taxonomy" id="2984153"/>
    <lineage>
        <taxon>Bacteria</taxon>
        <taxon>Pseudomonadati</taxon>
        <taxon>Pseudomonadota</taxon>
        <taxon>Alphaproteobacteria</taxon>
        <taxon>Rhodobacterales</taxon>
        <taxon>Paracoccaceae</taxon>
        <taxon>Albidovulum</taxon>
    </lineage>
</organism>
<dbReference type="PRINTS" id="PR00033">
    <property type="entry name" value="HTHASNC"/>
</dbReference>
<name>A0ABT2X4I4_9RHOB</name>
<dbReference type="PROSITE" id="PS50956">
    <property type="entry name" value="HTH_ASNC_2"/>
    <property type="match status" value="1"/>
</dbReference>
<dbReference type="Gene3D" id="1.10.10.10">
    <property type="entry name" value="Winged helix-like DNA-binding domain superfamily/Winged helix DNA-binding domain"/>
    <property type="match status" value="1"/>
</dbReference>
<dbReference type="PANTHER" id="PTHR30154:SF34">
    <property type="entry name" value="TRANSCRIPTIONAL REGULATOR AZLB"/>
    <property type="match status" value="1"/>
</dbReference>
<dbReference type="Pfam" id="PF13404">
    <property type="entry name" value="HTH_AsnC-type"/>
    <property type="match status" value="1"/>
</dbReference>
<dbReference type="InterPro" id="IPR001845">
    <property type="entry name" value="HTH_ArsR_DNA-bd_dom"/>
</dbReference>
<dbReference type="PROSITE" id="PS00519">
    <property type="entry name" value="HTH_ASNC_1"/>
    <property type="match status" value="1"/>
</dbReference>
<dbReference type="Proteomes" id="UP001209535">
    <property type="component" value="Unassembled WGS sequence"/>
</dbReference>
<keyword evidence="1" id="KW-0805">Transcription regulation</keyword>
<dbReference type="RefSeq" id="WP_263336685.1">
    <property type="nucleotide sequence ID" value="NZ_JAOVQO010000011.1"/>
</dbReference>
<keyword evidence="2" id="KW-0238">DNA-binding</keyword>
<dbReference type="InterPro" id="IPR011008">
    <property type="entry name" value="Dimeric_a/b-barrel"/>
</dbReference>
<dbReference type="InterPro" id="IPR036390">
    <property type="entry name" value="WH_DNA-bd_sf"/>
</dbReference>
<evidence type="ECO:0000313" key="5">
    <source>
        <dbReference type="EMBL" id="MCU9848843.1"/>
    </source>
</evidence>
<dbReference type="InterPro" id="IPR036388">
    <property type="entry name" value="WH-like_DNA-bd_sf"/>
</dbReference>
<dbReference type="PANTHER" id="PTHR30154">
    <property type="entry name" value="LEUCINE-RESPONSIVE REGULATORY PROTEIN"/>
    <property type="match status" value="1"/>
</dbReference>
<dbReference type="SMART" id="SM00418">
    <property type="entry name" value="HTH_ARSR"/>
    <property type="match status" value="1"/>
</dbReference>
<dbReference type="Pfam" id="PF01037">
    <property type="entry name" value="AsnC_trans_reg"/>
    <property type="match status" value="1"/>
</dbReference>
<dbReference type="CDD" id="cd00090">
    <property type="entry name" value="HTH_ARSR"/>
    <property type="match status" value="1"/>
</dbReference>
<evidence type="ECO:0000259" key="4">
    <source>
        <dbReference type="PROSITE" id="PS50956"/>
    </source>
</evidence>
<dbReference type="SUPFAM" id="SSF46785">
    <property type="entry name" value="Winged helix' DNA-binding domain"/>
    <property type="match status" value="1"/>
</dbReference>
<feature type="domain" description="HTH asnC-type" evidence="4">
    <location>
        <begin position="8"/>
        <end position="69"/>
    </location>
</feature>
<evidence type="ECO:0000313" key="6">
    <source>
        <dbReference type="Proteomes" id="UP001209535"/>
    </source>
</evidence>
<evidence type="ECO:0000256" key="1">
    <source>
        <dbReference type="ARBA" id="ARBA00023015"/>
    </source>
</evidence>
<protein>
    <submittedName>
        <fullName evidence="5">Lrp/AsnC family transcriptional regulator</fullName>
    </submittedName>
</protein>
<reference evidence="5 6" key="1">
    <citation type="submission" date="2022-10" db="EMBL/GenBank/DDBJ databases">
        <title>Defluviimonas sp. nov., isolated from ocean surface sediments.</title>
        <authorList>
            <person name="He W."/>
            <person name="Wang L."/>
            <person name="Zhang D.-F."/>
        </authorList>
    </citation>
    <scope>NUCLEOTIDE SEQUENCE [LARGE SCALE GENOMIC DNA]</scope>
    <source>
        <strain evidence="5 6">WL0024</strain>
    </source>
</reference>
<keyword evidence="6" id="KW-1185">Reference proteome</keyword>
<dbReference type="InterPro" id="IPR000485">
    <property type="entry name" value="AsnC-type_HTH_dom"/>
</dbReference>
<evidence type="ECO:0000256" key="2">
    <source>
        <dbReference type="ARBA" id="ARBA00023125"/>
    </source>
</evidence>